<proteinExistence type="predicted"/>
<organism evidence="1 2">
    <name type="scientific">Trichogramma brassicae</name>
    <dbReference type="NCBI Taxonomy" id="86971"/>
    <lineage>
        <taxon>Eukaryota</taxon>
        <taxon>Metazoa</taxon>
        <taxon>Ecdysozoa</taxon>
        <taxon>Arthropoda</taxon>
        <taxon>Hexapoda</taxon>
        <taxon>Insecta</taxon>
        <taxon>Pterygota</taxon>
        <taxon>Neoptera</taxon>
        <taxon>Endopterygota</taxon>
        <taxon>Hymenoptera</taxon>
        <taxon>Apocrita</taxon>
        <taxon>Proctotrupomorpha</taxon>
        <taxon>Chalcidoidea</taxon>
        <taxon>Trichogrammatidae</taxon>
        <taxon>Trichogramma</taxon>
    </lineage>
</organism>
<feature type="non-terminal residue" evidence="1">
    <location>
        <position position="1"/>
    </location>
</feature>
<dbReference type="AlphaFoldDB" id="A0A6H5J8U4"/>
<sequence length="73" mass="8131">IILRKITSRGLTSGLTAPAQVQSQRSNRFYYFFCDIHVGASKEDVSTIRGARHRGSNIGARVGTEHRLEISKD</sequence>
<keyword evidence="2" id="KW-1185">Reference proteome</keyword>
<reference evidence="1 2" key="1">
    <citation type="submission" date="2020-02" db="EMBL/GenBank/DDBJ databases">
        <authorList>
            <person name="Ferguson B K."/>
        </authorList>
    </citation>
    <scope>NUCLEOTIDE SEQUENCE [LARGE SCALE GENOMIC DNA]</scope>
</reference>
<protein>
    <submittedName>
        <fullName evidence="1">Uncharacterized protein</fullName>
    </submittedName>
</protein>
<dbReference type="EMBL" id="CADCXV010001366">
    <property type="protein sequence ID" value="CAB0043971.1"/>
    <property type="molecule type" value="Genomic_DNA"/>
</dbReference>
<dbReference type="Proteomes" id="UP000479190">
    <property type="component" value="Unassembled WGS sequence"/>
</dbReference>
<accession>A0A6H5J8U4</accession>
<gene>
    <name evidence="1" type="ORF">TBRA_LOCUS15559</name>
</gene>
<evidence type="ECO:0000313" key="2">
    <source>
        <dbReference type="Proteomes" id="UP000479190"/>
    </source>
</evidence>
<name>A0A6H5J8U4_9HYME</name>
<evidence type="ECO:0000313" key="1">
    <source>
        <dbReference type="EMBL" id="CAB0043971.1"/>
    </source>
</evidence>